<keyword evidence="1" id="KW-0472">Membrane</keyword>
<feature type="transmembrane region" description="Helical" evidence="1">
    <location>
        <begin position="51"/>
        <end position="67"/>
    </location>
</feature>
<feature type="transmembrane region" description="Helical" evidence="1">
    <location>
        <begin position="29"/>
        <end position="45"/>
    </location>
</feature>
<dbReference type="Proteomes" id="UP001304298">
    <property type="component" value="Unassembled WGS sequence"/>
</dbReference>
<keyword evidence="1" id="KW-0812">Transmembrane</keyword>
<protein>
    <recommendedName>
        <fullName evidence="4">PH domain-containing protein</fullName>
    </recommendedName>
</protein>
<keyword evidence="1" id="KW-1133">Transmembrane helix</keyword>
<comment type="caution">
    <text evidence="2">The sequence shown here is derived from an EMBL/GenBank/DDBJ whole genome shotgun (WGS) entry which is preliminary data.</text>
</comment>
<organism evidence="2 3">
    <name type="scientific">Amycolatopsis heterodermiae</name>
    <dbReference type="NCBI Taxonomy" id="3110235"/>
    <lineage>
        <taxon>Bacteria</taxon>
        <taxon>Bacillati</taxon>
        <taxon>Actinomycetota</taxon>
        <taxon>Actinomycetes</taxon>
        <taxon>Pseudonocardiales</taxon>
        <taxon>Pseudonocardiaceae</taxon>
        <taxon>Amycolatopsis</taxon>
    </lineage>
</organism>
<accession>A0ABU5R5N7</accession>
<evidence type="ECO:0000313" key="3">
    <source>
        <dbReference type="Proteomes" id="UP001304298"/>
    </source>
</evidence>
<evidence type="ECO:0008006" key="4">
    <source>
        <dbReference type="Google" id="ProtNLM"/>
    </source>
</evidence>
<dbReference type="RefSeq" id="WP_323328753.1">
    <property type="nucleotide sequence ID" value="NZ_JAYFSI010000003.1"/>
</dbReference>
<evidence type="ECO:0000256" key="1">
    <source>
        <dbReference type="SAM" id="Phobius"/>
    </source>
</evidence>
<keyword evidence="3" id="KW-1185">Reference proteome</keyword>
<proteinExistence type="predicted"/>
<reference evidence="2 3" key="1">
    <citation type="submission" date="2023-12" db="EMBL/GenBank/DDBJ databases">
        <title>Amycolatopsis sp. V23-08.</title>
        <authorList>
            <person name="Somphong A."/>
        </authorList>
    </citation>
    <scope>NUCLEOTIDE SEQUENCE [LARGE SCALE GENOMIC DNA]</scope>
    <source>
        <strain evidence="2 3">V23-08</strain>
    </source>
</reference>
<dbReference type="EMBL" id="JAYFSI010000003">
    <property type="protein sequence ID" value="MEA5361547.1"/>
    <property type="molecule type" value="Genomic_DNA"/>
</dbReference>
<name>A0ABU5R5N7_9PSEU</name>
<evidence type="ECO:0000313" key="2">
    <source>
        <dbReference type="EMBL" id="MEA5361547.1"/>
    </source>
</evidence>
<gene>
    <name evidence="2" type="ORF">VA596_18535</name>
</gene>
<sequence length="192" mass="21598">MEPYPLQAGERVLWAGAPVVRRHWLYENYVLLFGTVLLVGGFVVVDWMSGRYLSLLSAAVFAFWAAWGPRLRNRRARLDVETYFVTDRRIVFVAQWPTGAEFRWVWLNRLQPARARVGDDGTGTGTVTFGTPLGVRWRLLGTPHQGAWVPFTPELWAIPDAERVAALIRQAQSGTIPKRAGNILETPSGPRA</sequence>